<proteinExistence type="predicted"/>
<name>A0A918VKG7_9GAMM</name>
<dbReference type="AlphaFoldDB" id="A0A918VKG7"/>
<comment type="caution">
    <text evidence="1">The sequence shown here is derived from an EMBL/GenBank/DDBJ whole genome shotgun (WGS) entry which is preliminary data.</text>
</comment>
<sequence>MRNVYFALGLVLLAALLAIYFKPKENTDALPSVLSVGEEDSIVEEPTVVEPQVPPISKFESADSSVANMLLNGDFGRSLNSWKVEEHVTWSPTLGSDSSGALVINAPELSSDSRIIYAKTASQCVALHNGVEFDLDARFQYPEFTAENAHANRINVIWFETPDCSRGGQFGSYAEPKLARGEWQHVSRQGLVPALGAVAARIEIRQTQRGNNNAKAIWDDVVFTMTKSKVTLLEDDIESAQFTRPEGENYVQNSGFDSTISQWWPSPSKRLRWHDSGEPARGGVMSASLPNERDSSMGTGAFNQCINIGSHTRFELGAMVKVSPTSTQRGGGRLRPTWYQGLNCTGRHSTSGKHADVDKDEPGWQTLVVRDLTPKFQATSVRISVIHSIDGRGEHTLWWDDFYFSAY</sequence>
<reference evidence="1" key="2">
    <citation type="submission" date="2020-09" db="EMBL/GenBank/DDBJ databases">
        <authorList>
            <person name="Sun Q."/>
            <person name="Kim S."/>
        </authorList>
    </citation>
    <scope>NUCLEOTIDE SEQUENCE</scope>
    <source>
        <strain evidence="1">KCTC 12711</strain>
    </source>
</reference>
<organism evidence="1 2">
    <name type="scientific">Arenicella chitinivorans</name>
    <dbReference type="NCBI Taxonomy" id="1329800"/>
    <lineage>
        <taxon>Bacteria</taxon>
        <taxon>Pseudomonadati</taxon>
        <taxon>Pseudomonadota</taxon>
        <taxon>Gammaproteobacteria</taxon>
        <taxon>Arenicellales</taxon>
        <taxon>Arenicellaceae</taxon>
        <taxon>Arenicella</taxon>
    </lineage>
</organism>
<reference evidence="1" key="1">
    <citation type="journal article" date="2014" name="Int. J. Syst. Evol. Microbiol.">
        <title>Complete genome sequence of Corynebacterium casei LMG S-19264T (=DSM 44701T), isolated from a smear-ripened cheese.</title>
        <authorList>
            <consortium name="US DOE Joint Genome Institute (JGI-PGF)"/>
            <person name="Walter F."/>
            <person name="Albersmeier A."/>
            <person name="Kalinowski J."/>
            <person name="Ruckert C."/>
        </authorList>
    </citation>
    <scope>NUCLEOTIDE SEQUENCE</scope>
    <source>
        <strain evidence="1">KCTC 12711</strain>
    </source>
</reference>
<gene>
    <name evidence="1" type="ORF">GCM10008090_13100</name>
</gene>
<evidence type="ECO:0000313" key="2">
    <source>
        <dbReference type="Proteomes" id="UP000614811"/>
    </source>
</evidence>
<evidence type="ECO:0000313" key="1">
    <source>
        <dbReference type="EMBL" id="GHA04962.1"/>
    </source>
</evidence>
<keyword evidence="2" id="KW-1185">Reference proteome</keyword>
<dbReference type="EMBL" id="BMXA01000002">
    <property type="protein sequence ID" value="GHA04962.1"/>
    <property type="molecule type" value="Genomic_DNA"/>
</dbReference>
<accession>A0A918VKG7</accession>
<protein>
    <submittedName>
        <fullName evidence="1">Uncharacterized protein</fullName>
    </submittedName>
</protein>
<dbReference type="Gene3D" id="2.60.120.260">
    <property type="entry name" value="Galactose-binding domain-like"/>
    <property type="match status" value="2"/>
</dbReference>
<dbReference type="RefSeq" id="WP_189399235.1">
    <property type="nucleotide sequence ID" value="NZ_BMXA01000002.1"/>
</dbReference>
<dbReference type="Proteomes" id="UP000614811">
    <property type="component" value="Unassembled WGS sequence"/>
</dbReference>